<dbReference type="Pfam" id="PF04014">
    <property type="entry name" value="MazE_antitoxin"/>
    <property type="match status" value="1"/>
</dbReference>
<dbReference type="Gene3D" id="2.10.260.10">
    <property type="match status" value="1"/>
</dbReference>
<reference evidence="1 2" key="1">
    <citation type="journal article" date="2019" name="Int. J. Syst. Evol. Microbiol.">
        <title>Capsulimonas corticalis gen. nov., sp. nov., an aerobic capsulated bacterium, of a novel bacterial order, Capsulimonadales ord. nov., of the class Armatimonadia of the phylum Armatimonadetes.</title>
        <authorList>
            <person name="Li J."/>
            <person name="Kudo C."/>
            <person name="Tonouchi A."/>
        </authorList>
    </citation>
    <scope>NUCLEOTIDE SEQUENCE [LARGE SCALE GENOMIC DNA]</scope>
    <source>
        <strain evidence="1 2">AX-7</strain>
    </source>
</reference>
<dbReference type="EMBL" id="AP025739">
    <property type="protein sequence ID" value="BDI30807.1"/>
    <property type="molecule type" value="Genomic_DNA"/>
</dbReference>
<keyword evidence="2" id="KW-1185">Reference proteome</keyword>
<accession>A0A402CT92</accession>
<proteinExistence type="predicted"/>
<protein>
    <submittedName>
        <fullName evidence="1">AbrB family transcriptional regulator</fullName>
    </submittedName>
</protein>
<dbReference type="GO" id="GO:0003677">
    <property type="term" value="F:DNA binding"/>
    <property type="evidence" value="ECO:0007669"/>
    <property type="project" value="UniProtKB-UniRule"/>
</dbReference>
<dbReference type="OrthoDB" id="9809003at2"/>
<evidence type="ECO:0000313" key="2">
    <source>
        <dbReference type="Proteomes" id="UP000287394"/>
    </source>
</evidence>
<evidence type="ECO:0000313" key="1">
    <source>
        <dbReference type="EMBL" id="BDI30807.1"/>
    </source>
</evidence>
<sequence length="76" mass="8243">MKVTTKGQVTIPQEIREQLGIHPGADVEFKIDGDAVKIIPIRKGASVGKRLVDQMRGKATIKMSTDEILALTRGDA</sequence>
<dbReference type="InterPro" id="IPR037914">
    <property type="entry name" value="SpoVT-AbrB_sf"/>
</dbReference>
<dbReference type="SUPFAM" id="SSF89447">
    <property type="entry name" value="AbrB/MazE/MraZ-like"/>
    <property type="match status" value="1"/>
</dbReference>
<name>A0A402CT92_9BACT</name>
<organism evidence="1 2">
    <name type="scientific">Capsulimonas corticalis</name>
    <dbReference type="NCBI Taxonomy" id="2219043"/>
    <lineage>
        <taxon>Bacteria</taxon>
        <taxon>Bacillati</taxon>
        <taxon>Armatimonadota</taxon>
        <taxon>Armatimonadia</taxon>
        <taxon>Capsulimonadales</taxon>
        <taxon>Capsulimonadaceae</taxon>
        <taxon>Capsulimonas</taxon>
    </lineage>
</organism>
<gene>
    <name evidence="1" type="ORF">CCAX7_28580</name>
</gene>
<dbReference type="KEGG" id="ccot:CCAX7_28580"/>
<dbReference type="RefSeq" id="WP_119320601.1">
    <property type="nucleotide sequence ID" value="NZ_AP025739.1"/>
</dbReference>
<dbReference type="InterPro" id="IPR007159">
    <property type="entry name" value="SpoVT-AbrB_dom"/>
</dbReference>
<dbReference type="NCBIfam" id="TIGR01439">
    <property type="entry name" value="lp_hng_hel_AbrB"/>
    <property type="match status" value="1"/>
</dbReference>
<dbReference type="SMART" id="SM00966">
    <property type="entry name" value="SpoVT_AbrB"/>
    <property type="match status" value="1"/>
</dbReference>
<dbReference type="Proteomes" id="UP000287394">
    <property type="component" value="Chromosome"/>
</dbReference>
<dbReference type="AlphaFoldDB" id="A0A402CT92"/>
<dbReference type="PROSITE" id="PS51740">
    <property type="entry name" value="SPOVT_ABRB"/>
    <property type="match status" value="1"/>
</dbReference>